<dbReference type="Pfam" id="PF13493">
    <property type="entry name" value="DUF4118"/>
    <property type="match status" value="1"/>
</dbReference>
<evidence type="ECO:0000256" key="6">
    <source>
        <dbReference type="ARBA" id="ARBA00022692"/>
    </source>
</evidence>
<comment type="caution">
    <text evidence="16">The sequence shown here is derived from an EMBL/GenBank/DDBJ whole genome shotgun (WGS) entry which is preliminary data.</text>
</comment>
<evidence type="ECO:0000313" key="17">
    <source>
        <dbReference type="Proteomes" id="UP001203284"/>
    </source>
</evidence>
<dbReference type="SUPFAM" id="SSF47384">
    <property type="entry name" value="Homodimeric domain of signal transducing histidine kinase"/>
    <property type="match status" value="1"/>
</dbReference>
<sequence length="897" mass="96479">MVANAARDETRPDPDSLLAANRPEGRGRLTIFLGAAPGVGKTFAMLSRARALRAQGVDVAVGLAETHGRSETAQLLDGLETLSRRHVAYRGRMIEAFDLDAALARHPRVLVVDELAASNPEGSRHPKRHQDIEELLTAGIDVWTALNIQHLESLTDVVADITGVRVQERVPDLLLSKADDIVLVDLPPAELIARLKEGKVYLPDSARRAAERFFRLGNLTALRELALRRTADRVDDDVVDYLKSHAIEGVWAASERLIVCVGPDTLSEKVVRTASRIASGLNAPWLVVSLERADREPSDPADPGRIEALFRFAETLGAQTRRLIASDFVAELLKLARREHATQIVLGVPTTRRRLFRLRPSLADELAAQAAGIGLHLVTGSAEPRPPRRTRRQDWMPRLLAACVACLAVAGATLTGLGIEQVVPLSNVSLLLLLAVVVAAIRAGYASALLAAVLSGLAYNFFFIPPLYTFTIASPHEVFAFVIFLLAALIAGGLASRVREQARTALSRAIVVQSLYDFARKLSGTARTEDVLWASVSQLHESFGRAAVFLTPSEAGELALAAAWPPDAELDVSDLTAARWAFSHREPAGHDTGTLPASPYQFRPLTSPHGVIGVCGLRWDAGPVDALSERMLLAVMDQAAVAIDRARLAQESIAQAARLQGDTLRAALLSSISHDLRTPLATITGAVTSLRQLGTRMSPESRDDLLLTIEEESSRLSRFVANLLDMTRIEAGTLDATRDWLDVGDVIRAAVERGARYFPDLAVETAIAPDLPLLRGDGVLLGQVLFNLIDNAAKYAAGAPVRILARMESGQLVLSMTDGGPGLPAEDLEAVFEKFFRRGGPDGRAPGTGLGLSIARGFVEAMGGSITAESPVENRRGTGIVMRFPVSPPETPEACSP</sequence>
<evidence type="ECO:0000256" key="9">
    <source>
        <dbReference type="ARBA" id="ARBA00022840"/>
    </source>
</evidence>
<keyword evidence="9" id="KW-0067">ATP-binding</keyword>
<keyword evidence="10 14" id="KW-1133">Transmembrane helix</keyword>
<keyword evidence="6 14" id="KW-0812">Transmembrane</keyword>
<dbReference type="PANTHER" id="PTHR45569">
    <property type="entry name" value="SENSOR PROTEIN KDPD"/>
    <property type="match status" value="1"/>
</dbReference>
<dbReference type="Pfam" id="PF13492">
    <property type="entry name" value="GAF_3"/>
    <property type="match status" value="1"/>
</dbReference>
<dbReference type="PRINTS" id="PR00344">
    <property type="entry name" value="BCTRLSENSOR"/>
</dbReference>
<dbReference type="SUPFAM" id="SSF52540">
    <property type="entry name" value="P-loop containing nucleoside triphosphate hydrolases"/>
    <property type="match status" value="1"/>
</dbReference>
<dbReference type="InterPro" id="IPR003594">
    <property type="entry name" value="HATPase_dom"/>
</dbReference>
<comment type="catalytic activity">
    <reaction evidence="1">
        <text>ATP + protein L-histidine = ADP + protein N-phospho-L-histidine.</text>
        <dbReference type="EC" id="2.7.13.3"/>
    </reaction>
</comment>
<dbReference type="PANTHER" id="PTHR45569:SF1">
    <property type="entry name" value="SENSOR PROTEIN KDPD"/>
    <property type="match status" value="1"/>
</dbReference>
<dbReference type="PROSITE" id="PS50109">
    <property type="entry name" value="HIS_KIN"/>
    <property type="match status" value="1"/>
</dbReference>
<dbReference type="SMART" id="SM00387">
    <property type="entry name" value="HATPase_c"/>
    <property type="match status" value="1"/>
</dbReference>
<comment type="subcellular location">
    <subcellularLocation>
        <location evidence="2">Membrane</location>
        <topology evidence="2">Multi-pass membrane protein</topology>
    </subcellularLocation>
</comment>
<feature type="transmembrane region" description="Helical" evidence="14">
    <location>
        <begin position="425"/>
        <end position="441"/>
    </location>
</feature>
<dbReference type="Gene3D" id="1.20.120.620">
    <property type="entry name" value="Backbone structure of the membrane domain of e. Coli histidine kinase receptor kdpd"/>
    <property type="match status" value="1"/>
</dbReference>
<dbReference type="Gene3D" id="1.10.287.130">
    <property type="match status" value="1"/>
</dbReference>
<keyword evidence="5" id="KW-0808">Transferase</keyword>
<dbReference type="InterPro" id="IPR003661">
    <property type="entry name" value="HisK_dim/P_dom"/>
</dbReference>
<dbReference type="Pfam" id="PF00512">
    <property type="entry name" value="HisKA"/>
    <property type="match status" value="1"/>
</dbReference>
<dbReference type="Gene3D" id="3.30.450.40">
    <property type="match status" value="1"/>
</dbReference>
<keyword evidence="8 16" id="KW-0418">Kinase</keyword>
<evidence type="ECO:0000256" key="5">
    <source>
        <dbReference type="ARBA" id="ARBA00022679"/>
    </source>
</evidence>
<dbReference type="InterPro" id="IPR036097">
    <property type="entry name" value="HisK_dim/P_sf"/>
</dbReference>
<protein>
    <recommendedName>
        <fullName evidence="3">histidine kinase</fullName>
        <ecNumber evidence="3">2.7.13.3</ecNumber>
    </recommendedName>
</protein>
<dbReference type="EC" id="2.7.13.3" evidence="3"/>
<feature type="domain" description="Histidine kinase" evidence="15">
    <location>
        <begin position="671"/>
        <end position="888"/>
    </location>
</feature>
<dbReference type="SUPFAM" id="SSF55781">
    <property type="entry name" value="GAF domain-like"/>
    <property type="match status" value="1"/>
</dbReference>
<dbReference type="InterPro" id="IPR003852">
    <property type="entry name" value="Sig_transdc_His_kinase_KdpD_N"/>
</dbReference>
<evidence type="ECO:0000256" key="7">
    <source>
        <dbReference type="ARBA" id="ARBA00022741"/>
    </source>
</evidence>
<dbReference type="InterPro" id="IPR027417">
    <property type="entry name" value="P-loop_NTPase"/>
</dbReference>
<dbReference type="GO" id="GO:0016301">
    <property type="term" value="F:kinase activity"/>
    <property type="evidence" value="ECO:0007669"/>
    <property type="project" value="UniProtKB-KW"/>
</dbReference>
<dbReference type="SUPFAM" id="SSF55874">
    <property type="entry name" value="ATPase domain of HSP90 chaperone/DNA topoisomerase II/histidine kinase"/>
    <property type="match status" value="1"/>
</dbReference>
<dbReference type="Pfam" id="PF02702">
    <property type="entry name" value="KdpD"/>
    <property type="match status" value="1"/>
</dbReference>
<evidence type="ECO:0000256" key="12">
    <source>
        <dbReference type="ARBA" id="ARBA00023136"/>
    </source>
</evidence>
<feature type="region of interest" description="Disordered" evidence="13">
    <location>
        <begin position="1"/>
        <end position="21"/>
    </location>
</feature>
<feature type="compositionally biased region" description="Basic and acidic residues" evidence="13">
    <location>
        <begin position="1"/>
        <end position="14"/>
    </location>
</feature>
<reference evidence="16 17" key="1">
    <citation type="submission" date="2022-04" db="EMBL/GenBank/DDBJ databases">
        <authorList>
            <person name="Grouzdev D.S."/>
            <person name="Pantiukh K.S."/>
            <person name="Krutkina M.S."/>
        </authorList>
    </citation>
    <scope>NUCLEOTIDE SEQUENCE [LARGE SCALE GENOMIC DNA]</scope>
    <source>
        <strain evidence="16 17">6x-1</strain>
    </source>
</reference>
<dbReference type="InterPro" id="IPR052023">
    <property type="entry name" value="Histidine_kinase_KdpD"/>
</dbReference>
<evidence type="ECO:0000256" key="11">
    <source>
        <dbReference type="ARBA" id="ARBA00023012"/>
    </source>
</evidence>
<organism evidence="16 17">
    <name type="scientific">Ancylobacter crimeensis</name>
    <dbReference type="NCBI Taxonomy" id="2579147"/>
    <lineage>
        <taxon>Bacteria</taxon>
        <taxon>Pseudomonadati</taxon>
        <taxon>Pseudomonadota</taxon>
        <taxon>Alphaproteobacteria</taxon>
        <taxon>Hyphomicrobiales</taxon>
        <taxon>Xanthobacteraceae</taxon>
        <taxon>Ancylobacter</taxon>
    </lineage>
</organism>
<keyword evidence="4" id="KW-0597">Phosphoprotein</keyword>
<feature type="transmembrane region" description="Helical" evidence="14">
    <location>
        <begin position="478"/>
        <end position="498"/>
    </location>
</feature>
<dbReference type="InterPro" id="IPR025201">
    <property type="entry name" value="KdpD_TM"/>
</dbReference>
<dbReference type="Pfam" id="PF02518">
    <property type="entry name" value="HATPase_c"/>
    <property type="match status" value="1"/>
</dbReference>
<dbReference type="InterPro" id="IPR005467">
    <property type="entry name" value="His_kinase_dom"/>
</dbReference>
<dbReference type="Proteomes" id="UP001203284">
    <property type="component" value="Unassembled WGS sequence"/>
</dbReference>
<dbReference type="Gene3D" id="3.30.565.10">
    <property type="entry name" value="Histidine kinase-like ATPase, C-terminal domain"/>
    <property type="match status" value="1"/>
</dbReference>
<evidence type="ECO:0000256" key="3">
    <source>
        <dbReference type="ARBA" id="ARBA00012438"/>
    </source>
</evidence>
<evidence type="ECO:0000313" key="16">
    <source>
        <dbReference type="EMBL" id="MCK0197827.1"/>
    </source>
</evidence>
<dbReference type="InterPro" id="IPR004358">
    <property type="entry name" value="Sig_transdc_His_kin-like_C"/>
</dbReference>
<name>A0ABT0DCZ8_9HYPH</name>
<feature type="transmembrane region" description="Helical" evidence="14">
    <location>
        <begin position="448"/>
        <end position="472"/>
    </location>
</feature>
<accession>A0ABT0DCZ8</accession>
<dbReference type="InterPro" id="IPR029016">
    <property type="entry name" value="GAF-like_dom_sf"/>
</dbReference>
<dbReference type="InterPro" id="IPR036890">
    <property type="entry name" value="HATPase_C_sf"/>
</dbReference>
<dbReference type="InterPro" id="IPR038318">
    <property type="entry name" value="KdpD_sf"/>
</dbReference>
<keyword evidence="11" id="KW-0902">Two-component regulatory system</keyword>
<dbReference type="RefSeq" id="WP_247029713.1">
    <property type="nucleotide sequence ID" value="NZ_JALKCH010000007.1"/>
</dbReference>
<evidence type="ECO:0000256" key="10">
    <source>
        <dbReference type="ARBA" id="ARBA00022989"/>
    </source>
</evidence>
<gene>
    <name evidence="16" type="ORF">MWN34_13000</name>
</gene>
<feature type="transmembrane region" description="Helical" evidence="14">
    <location>
        <begin position="399"/>
        <end position="419"/>
    </location>
</feature>
<keyword evidence="7" id="KW-0547">Nucleotide-binding</keyword>
<dbReference type="CDD" id="cd00075">
    <property type="entry name" value="HATPase"/>
    <property type="match status" value="1"/>
</dbReference>
<evidence type="ECO:0000256" key="4">
    <source>
        <dbReference type="ARBA" id="ARBA00022553"/>
    </source>
</evidence>
<evidence type="ECO:0000256" key="8">
    <source>
        <dbReference type="ARBA" id="ARBA00022777"/>
    </source>
</evidence>
<dbReference type="EMBL" id="JALKCH010000007">
    <property type="protein sequence ID" value="MCK0197827.1"/>
    <property type="molecule type" value="Genomic_DNA"/>
</dbReference>
<keyword evidence="17" id="KW-1185">Reference proteome</keyword>
<keyword evidence="12 14" id="KW-0472">Membrane</keyword>
<evidence type="ECO:0000256" key="14">
    <source>
        <dbReference type="SAM" id="Phobius"/>
    </source>
</evidence>
<dbReference type="CDD" id="cd00082">
    <property type="entry name" value="HisKA"/>
    <property type="match status" value="1"/>
</dbReference>
<evidence type="ECO:0000256" key="1">
    <source>
        <dbReference type="ARBA" id="ARBA00000085"/>
    </source>
</evidence>
<evidence type="ECO:0000256" key="13">
    <source>
        <dbReference type="SAM" id="MobiDB-lite"/>
    </source>
</evidence>
<dbReference type="SMART" id="SM00388">
    <property type="entry name" value="HisKA"/>
    <property type="match status" value="1"/>
</dbReference>
<dbReference type="Gene3D" id="3.40.50.300">
    <property type="entry name" value="P-loop containing nucleotide triphosphate hydrolases"/>
    <property type="match status" value="1"/>
</dbReference>
<evidence type="ECO:0000256" key="2">
    <source>
        <dbReference type="ARBA" id="ARBA00004141"/>
    </source>
</evidence>
<evidence type="ECO:0000259" key="15">
    <source>
        <dbReference type="PROSITE" id="PS50109"/>
    </source>
</evidence>
<dbReference type="InterPro" id="IPR003018">
    <property type="entry name" value="GAF"/>
</dbReference>
<proteinExistence type="predicted"/>